<name>A0ABU2H055_9ACTN</name>
<keyword evidence="12 16" id="KW-0472">Membrane</keyword>
<evidence type="ECO:0000256" key="13">
    <source>
        <dbReference type="ARBA" id="ARBA00029351"/>
    </source>
</evidence>
<comment type="catalytic activity">
    <reaction evidence="13">
        <text>a quinol + 2 Fe(III)-[cytochrome c](out) = a quinone + 2 Fe(II)-[cytochrome c](out) + 2 H(+)(out)</text>
        <dbReference type="Rhea" id="RHEA:11484"/>
        <dbReference type="Rhea" id="RHEA-COMP:10350"/>
        <dbReference type="Rhea" id="RHEA-COMP:14399"/>
        <dbReference type="ChEBI" id="CHEBI:15378"/>
        <dbReference type="ChEBI" id="CHEBI:24646"/>
        <dbReference type="ChEBI" id="CHEBI:29033"/>
        <dbReference type="ChEBI" id="CHEBI:29034"/>
        <dbReference type="ChEBI" id="CHEBI:132124"/>
        <dbReference type="EC" id="7.1.1.8"/>
    </reaction>
</comment>
<protein>
    <recommendedName>
        <fullName evidence="4">Cytochrome bc1 complex cytochrome b subunit</fullName>
        <ecNumber evidence="3">7.1.1.8</ecNumber>
    </recommendedName>
    <alternativeName>
        <fullName evidence="14">Cytochrome bc1 reductase complex subunit QcrB</fullName>
    </alternativeName>
</protein>
<feature type="domain" description="Cytochrome b/b6 C-terminal region profile" evidence="18">
    <location>
        <begin position="239"/>
        <end position="434"/>
    </location>
</feature>
<dbReference type="Proteomes" id="UP001250214">
    <property type="component" value="Unassembled WGS sequence"/>
</dbReference>
<evidence type="ECO:0000256" key="1">
    <source>
        <dbReference type="ARBA" id="ARBA00001971"/>
    </source>
</evidence>
<comment type="caution">
    <text evidence="19">The sequence shown here is derived from an EMBL/GenBank/DDBJ whole genome shotgun (WGS) entry which is preliminary data.</text>
</comment>
<keyword evidence="20" id="KW-1185">Reference proteome</keyword>
<evidence type="ECO:0000256" key="8">
    <source>
        <dbReference type="ARBA" id="ARBA00022723"/>
    </source>
</evidence>
<keyword evidence="11" id="KW-0408">Iron</keyword>
<proteinExistence type="predicted"/>
<evidence type="ECO:0000256" key="7">
    <source>
        <dbReference type="ARBA" id="ARBA00022692"/>
    </source>
</evidence>
<comment type="cofactor">
    <cofactor evidence="1">
        <name>heme</name>
        <dbReference type="ChEBI" id="CHEBI:30413"/>
    </cofactor>
</comment>
<dbReference type="InterPro" id="IPR005797">
    <property type="entry name" value="Cyt_b/b6_N"/>
</dbReference>
<feature type="domain" description="Cytochrome b/b6 N-terminal region profile" evidence="17">
    <location>
        <begin position="12"/>
        <end position="238"/>
    </location>
</feature>
<feature type="transmembrane region" description="Helical" evidence="16">
    <location>
        <begin position="411"/>
        <end position="428"/>
    </location>
</feature>
<gene>
    <name evidence="19" type="ORF">RIF23_00095</name>
</gene>
<feature type="region of interest" description="Disordered" evidence="15">
    <location>
        <begin position="521"/>
        <end position="549"/>
    </location>
</feature>
<dbReference type="PROSITE" id="PS51003">
    <property type="entry name" value="CYTB_CTER"/>
    <property type="match status" value="1"/>
</dbReference>
<keyword evidence="9" id="KW-0249">Electron transport</keyword>
<feature type="transmembrane region" description="Helical" evidence="16">
    <location>
        <begin position="251"/>
        <end position="278"/>
    </location>
</feature>
<dbReference type="Gene3D" id="1.20.810.10">
    <property type="entry name" value="Cytochrome Bc1 Complex, Chain C"/>
    <property type="match status" value="1"/>
</dbReference>
<keyword evidence="5" id="KW-0813">Transport</keyword>
<feature type="transmembrane region" description="Helical" evidence="16">
    <location>
        <begin position="110"/>
        <end position="129"/>
    </location>
</feature>
<dbReference type="PANTHER" id="PTHR19271:SF16">
    <property type="entry name" value="CYTOCHROME B"/>
    <property type="match status" value="1"/>
</dbReference>
<dbReference type="SUPFAM" id="SSF81342">
    <property type="entry name" value="Transmembrane di-heme cytochromes"/>
    <property type="match status" value="1"/>
</dbReference>
<reference evidence="20" key="1">
    <citation type="submission" date="2023-07" db="EMBL/GenBank/DDBJ databases">
        <title>Novel species in the genus Lipingzhangella isolated from Sambhar Salt Lake.</title>
        <authorList>
            <person name="Jiya N."/>
            <person name="Kajale S."/>
            <person name="Sharma A."/>
        </authorList>
    </citation>
    <scope>NUCLEOTIDE SEQUENCE [LARGE SCALE GENOMIC DNA]</scope>
    <source>
        <strain evidence="20">LS1_29</strain>
    </source>
</reference>
<evidence type="ECO:0000256" key="6">
    <source>
        <dbReference type="ARBA" id="ARBA00022617"/>
    </source>
</evidence>
<evidence type="ECO:0000259" key="18">
    <source>
        <dbReference type="PROSITE" id="PS51003"/>
    </source>
</evidence>
<evidence type="ECO:0000256" key="16">
    <source>
        <dbReference type="SAM" id="Phobius"/>
    </source>
</evidence>
<feature type="transmembrane region" description="Helical" evidence="16">
    <location>
        <begin position="372"/>
        <end position="391"/>
    </location>
</feature>
<feature type="transmembrane region" description="Helical" evidence="16">
    <location>
        <begin position="45"/>
        <end position="64"/>
    </location>
</feature>
<dbReference type="EMBL" id="JAVLVT010000001">
    <property type="protein sequence ID" value="MDS1268688.1"/>
    <property type="molecule type" value="Genomic_DNA"/>
</dbReference>
<accession>A0ABU2H055</accession>
<dbReference type="InterPro" id="IPR016174">
    <property type="entry name" value="Di-haem_cyt_TM"/>
</dbReference>
<feature type="transmembrane region" description="Helical" evidence="16">
    <location>
        <begin position="206"/>
        <end position="230"/>
    </location>
</feature>
<evidence type="ECO:0000256" key="9">
    <source>
        <dbReference type="ARBA" id="ARBA00022982"/>
    </source>
</evidence>
<evidence type="ECO:0000256" key="12">
    <source>
        <dbReference type="ARBA" id="ARBA00023136"/>
    </source>
</evidence>
<evidence type="ECO:0000256" key="3">
    <source>
        <dbReference type="ARBA" id="ARBA00012951"/>
    </source>
</evidence>
<evidence type="ECO:0000256" key="11">
    <source>
        <dbReference type="ARBA" id="ARBA00023004"/>
    </source>
</evidence>
<dbReference type="EC" id="7.1.1.8" evidence="3"/>
<evidence type="ECO:0000259" key="17">
    <source>
        <dbReference type="PROSITE" id="PS51002"/>
    </source>
</evidence>
<dbReference type="PANTHER" id="PTHR19271">
    <property type="entry name" value="CYTOCHROME B"/>
    <property type="match status" value="1"/>
</dbReference>
<evidence type="ECO:0000256" key="14">
    <source>
        <dbReference type="ARBA" id="ARBA00029568"/>
    </source>
</evidence>
<evidence type="ECO:0000313" key="20">
    <source>
        <dbReference type="Proteomes" id="UP001250214"/>
    </source>
</evidence>
<dbReference type="InterPro" id="IPR005798">
    <property type="entry name" value="Cyt_b/b6_C"/>
</dbReference>
<feature type="transmembrane region" description="Helical" evidence="16">
    <location>
        <begin position="173"/>
        <end position="194"/>
    </location>
</feature>
<evidence type="ECO:0000313" key="19">
    <source>
        <dbReference type="EMBL" id="MDS1268688.1"/>
    </source>
</evidence>
<keyword evidence="6" id="KW-0349">Heme</keyword>
<evidence type="ECO:0000256" key="2">
    <source>
        <dbReference type="ARBA" id="ARBA00004141"/>
    </source>
</evidence>
<evidence type="ECO:0000256" key="10">
    <source>
        <dbReference type="ARBA" id="ARBA00022989"/>
    </source>
</evidence>
<dbReference type="InterPro" id="IPR027387">
    <property type="entry name" value="Cytb/b6-like_sf"/>
</dbReference>
<organism evidence="19 20">
    <name type="scientific">Lipingzhangella rawalii</name>
    <dbReference type="NCBI Taxonomy" id="2055835"/>
    <lineage>
        <taxon>Bacteria</taxon>
        <taxon>Bacillati</taxon>
        <taxon>Actinomycetota</taxon>
        <taxon>Actinomycetes</taxon>
        <taxon>Streptosporangiales</taxon>
        <taxon>Nocardiopsidaceae</taxon>
        <taxon>Lipingzhangella</taxon>
    </lineage>
</organism>
<evidence type="ECO:0000256" key="15">
    <source>
        <dbReference type="SAM" id="MobiDB-lite"/>
    </source>
</evidence>
<evidence type="ECO:0000256" key="5">
    <source>
        <dbReference type="ARBA" id="ARBA00022448"/>
    </source>
</evidence>
<keyword evidence="10 16" id="KW-1133">Transmembrane helix</keyword>
<dbReference type="RefSeq" id="WP_310910211.1">
    <property type="nucleotide sequence ID" value="NZ_JAVLVT010000001.1"/>
</dbReference>
<dbReference type="Pfam" id="PF13631">
    <property type="entry name" value="Cytochrom_B_N_2"/>
    <property type="match status" value="1"/>
</dbReference>
<keyword evidence="7 16" id="KW-0812">Transmembrane</keyword>
<feature type="transmembrane region" description="Helical" evidence="16">
    <location>
        <begin position="141"/>
        <end position="161"/>
    </location>
</feature>
<keyword evidence="8" id="KW-0479">Metal-binding</keyword>
<sequence length="549" mass="61144">MSTQPPKALASAGNYLDDRFHLAKTGEKNLRKVFPNHWSFMLGEIALYSFIILIITGVFLSIWFKPSMQEVIYDGAYTRLQGVEMSEAYASTLYIMFEVRGGNLIRQIHHWAALIFVGALVAHMLRVFFTGSFRKPRELNWLIGVLIFIVAILEGLFGYSLPDDMPSGMGVRILQGVLLSLPVIGPHLSFFLFGGEFPGEDIISRLYLLHILVLPGILLALITAHIFILWHQKHTQYPGPRRTEKQVVGSPMYPAFAVKGGAFFFFTFAVIAGMSAIIQVNPIHLFGPFTPTSITSGLQPDWYMGFMEGSLRIFPDWFDFQVAGYAIPTGVLIPALVIPGILFTGLAVWPFLEQWITGDKRHHNVADRPRNAPVRTGLGVAGIVFYGVLWAAGANDVIAETFSISLYHTTYFFRVTLILGPILGFIITKRICLGLQRRDRETLEHGYESGVIQQLPGGRFIEVHQPSSAETVDTLRAKDEPVPAPDDTTDDQGIPNPKRSGLRGRLWLALNHWYTKDNVPVSHVEPGAHHHADHGAAGTNSGREGPRHR</sequence>
<evidence type="ECO:0000256" key="4">
    <source>
        <dbReference type="ARBA" id="ARBA00016116"/>
    </source>
</evidence>
<feature type="transmembrane region" description="Helical" evidence="16">
    <location>
        <begin position="325"/>
        <end position="352"/>
    </location>
</feature>
<feature type="region of interest" description="Disordered" evidence="15">
    <location>
        <begin position="470"/>
        <end position="500"/>
    </location>
</feature>
<dbReference type="PROSITE" id="PS51002">
    <property type="entry name" value="CYTB_NTER"/>
    <property type="match status" value="1"/>
</dbReference>
<comment type="subcellular location">
    <subcellularLocation>
        <location evidence="2">Membrane</location>
        <topology evidence="2">Multi-pass membrane protein</topology>
    </subcellularLocation>
</comment>